<keyword evidence="12" id="KW-1185">Reference proteome</keyword>
<evidence type="ECO:0000256" key="5">
    <source>
        <dbReference type="ARBA" id="ARBA00023128"/>
    </source>
</evidence>
<sequence>NQALSWSCACEPEDKTCTKRSEPLTRDFSSLLNQDLLGSSSPSRASCTAACLAPGTPGRQPQPCQHQPLTPSLPPPRTPGTPPGLQPGPPRAPEALRDRSSAPGGGAPSRTAAAGALRPSSRLSLLAARLLGTTGRPRPAAAATRCPPSCWLPQTVQLRGSHWETSLLAFRASLPVRAQPKKKKKVDVKREQAQKDRMKKKIKKLEKAAPELIPIEDFETPLKFSDNSRVRSLPPLSFEETERRVLLMKKWSAYKQSQDRAEKQAIRSLVEAQQEALKELRLESEELYQAAIRRDEGLFPFERDGPNYTPPLPGYDPPEGKCIDITKVYTQ</sequence>
<feature type="region of interest" description="Disordered" evidence="10">
    <location>
        <begin position="51"/>
        <end position="119"/>
    </location>
</feature>
<organism evidence="11 12">
    <name type="scientific">Anas platyrhynchos platyrhynchos</name>
    <name type="common">Northern mallard</name>
    <dbReference type="NCBI Taxonomy" id="8840"/>
    <lineage>
        <taxon>Eukaryota</taxon>
        <taxon>Metazoa</taxon>
        <taxon>Chordata</taxon>
        <taxon>Craniata</taxon>
        <taxon>Vertebrata</taxon>
        <taxon>Euteleostomi</taxon>
        <taxon>Archelosauria</taxon>
        <taxon>Archosauria</taxon>
        <taxon>Dinosauria</taxon>
        <taxon>Saurischia</taxon>
        <taxon>Theropoda</taxon>
        <taxon>Coelurosauria</taxon>
        <taxon>Aves</taxon>
        <taxon>Neognathae</taxon>
        <taxon>Galloanserae</taxon>
        <taxon>Anseriformes</taxon>
        <taxon>Anatidae</taxon>
        <taxon>Anatinae</taxon>
        <taxon>Anas</taxon>
    </lineage>
</organism>
<evidence type="ECO:0000313" key="11">
    <source>
        <dbReference type="Ensembl" id="ENSAPLP00000003491.2"/>
    </source>
</evidence>
<keyword evidence="9" id="KW-0175">Coiled coil</keyword>
<keyword evidence="6" id="KW-0687">Ribonucleoprotein</keyword>
<proteinExistence type="inferred from homology"/>
<keyword evidence="4" id="KW-0689">Ribosomal protein</keyword>
<evidence type="ECO:0000256" key="2">
    <source>
        <dbReference type="ARBA" id="ARBA00009360"/>
    </source>
</evidence>
<evidence type="ECO:0000256" key="4">
    <source>
        <dbReference type="ARBA" id="ARBA00022980"/>
    </source>
</evidence>
<dbReference type="InterPro" id="IPR019192">
    <property type="entry name" value="Ribosomal_mL40"/>
</dbReference>
<keyword evidence="3" id="KW-0809">Transit peptide</keyword>
<reference evidence="11" key="2">
    <citation type="submission" date="2025-08" db="UniProtKB">
        <authorList>
            <consortium name="Ensembl"/>
        </authorList>
    </citation>
    <scope>IDENTIFICATION</scope>
</reference>
<dbReference type="InterPro" id="IPR039145">
    <property type="entry name" value="Ribosomal_mL40_metazoa/plant"/>
</dbReference>
<evidence type="ECO:0000256" key="7">
    <source>
        <dbReference type="ARBA" id="ARBA00035192"/>
    </source>
</evidence>
<keyword evidence="5" id="KW-0496">Mitochondrion</keyword>
<dbReference type="GeneTree" id="ENSGT00390000010239"/>
<evidence type="ECO:0000256" key="1">
    <source>
        <dbReference type="ARBA" id="ARBA00004173"/>
    </source>
</evidence>
<evidence type="ECO:0000256" key="9">
    <source>
        <dbReference type="SAM" id="Coils"/>
    </source>
</evidence>
<dbReference type="Pfam" id="PF09812">
    <property type="entry name" value="MRP-L28"/>
    <property type="match status" value="1"/>
</dbReference>
<evidence type="ECO:0000313" key="12">
    <source>
        <dbReference type="Proteomes" id="UP000016666"/>
    </source>
</evidence>
<name>U3I8C0_ANAPP</name>
<evidence type="ECO:0000256" key="6">
    <source>
        <dbReference type="ARBA" id="ARBA00023274"/>
    </source>
</evidence>
<dbReference type="Proteomes" id="UP000016666">
    <property type="component" value="Chromosome 16"/>
</dbReference>
<dbReference type="PANTHER" id="PTHR13359:SF2">
    <property type="entry name" value="LARGE RIBOSOMAL SUBUNIT PROTEIN ML40"/>
    <property type="match status" value="1"/>
</dbReference>
<feature type="coiled-coil region" evidence="9">
    <location>
        <begin position="263"/>
        <end position="290"/>
    </location>
</feature>
<evidence type="ECO:0000256" key="3">
    <source>
        <dbReference type="ARBA" id="ARBA00022946"/>
    </source>
</evidence>
<dbReference type="FunFam" id="6.10.250.3440:FF:000001">
    <property type="entry name" value="Mitochondrial ribosomal protein L40"/>
    <property type="match status" value="1"/>
</dbReference>
<comment type="similarity">
    <text evidence="2">Belongs to the mitochondrion-specific ribosomal protein mL40 family.</text>
</comment>
<dbReference type="GO" id="GO:0005762">
    <property type="term" value="C:mitochondrial large ribosomal subunit"/>
    <property type="evidence" value="ECO:0007669"/>
    <property type="project" value="InterPro"/>
</dbReference>
<dbReference type="Gene3D" id="6.10.250.3440">
    <property type="match status" value="1"/>
</dbReference>
<accession>U3I8C0</accession>
<feature type="region of interest" description="Disordered" evidence="10">
    <location>
        <begin position="299"/>
        <end position="320"/>
    </location>
</feature>
<dbReference type="Ensembl" id="ENSAPLT00000004092.2">
    <property type="protein sequence ID" value="ENSAPLP00000003491.2"/>
    <property type="gene ID" value="ENSAPLG00000004002.2"/>
</dbReference>
<evidence type="ECO:0000256" key="10">
    <source>
        <dbReference type="SAM" id="MobiDB-lite"/>
    </source>
</evidence>
<evidence type="ECO:0000256" key="8">
    <source>
        <dbReference type="ARBA" id="ARBA00083752"/>
    </source>
</evidence>
<dbReference type="PANTHER" id="PTHR13359">
    <property type="entry name" value="39S RIBOSOMAL PROTEIN L40, MITOCHONDRIAL"/>
    <property type="match status" value="1"/>
</dbReference>
<protein>
    <recommendedName>
        <fullName evidence="7">Large ribosomal subunit protein mL40</fullName>
    </recommendedName>
    <alternativeName>
        <fullName evidence="8">39S ribosomal protein L40, mitochondrial</fullName>
    </alternativeName>
</protein>
<comment type="subcellular location">
    <subcellularLocation>
        <location evidence="1">Mitochondrion</location>
    </subcellularLocation>
</comment>
<dbReference type="STRING" id="8840.ENSAPLP00000003491"/>
<reference evidence="11" key="3">
    <citation type="submission" date="2025-09" db="UniProtKB">
        <authorList>
            <consortium name="Ensembl"/>
        </authorList>
    </citation>
    <scope>IDENTIFICATION</scope>
</reference>
<feature type="region of interest" description="Disordered" evidence="10">
    <location>
        <begin position="181"/>
        <end position="201"/>
    </location>
</feature>
<dbReference type="AlphaFoldDB" id="U3I8C0"/>
<feature type="compositionally biased region" description="Pro residues" evidence="10">
    <location>
        <begin position="71"/>
        <end position="92"/>
    </location>
</feature>
<gene>
    <name evidence="11" type="primary">MRPL40</name>
</gene>
<dbReference type="HOGENOM" id="CLU_087493_0_0_1"/>
<reference evidence="11 12" key="1">
    <citation type="submission" date="2017-10" db="EMBL/GenBank/DDBJ databases">
        <title>A new Pekin duck reference genome.</title>
        <authorList>
            <person name="Hou Z.-C."/>
            <person name="Zhou Z.-K."/>
            <person name="Zhu F."/>
            <person name="Hou S.-S."/>
        </authorList>
    </citation>
    <scope>NUCLEOTIDE SEQUENCE [LARGE SCALE GENOMIC DNA]</scope>
</reference>